<dbReference type="RefSeq" id="WP_208495529.1">
    <property type="nucleotide sequence ID" value="NZ_JAGFNP010000003.1"/>
</dbReference>
<keyword evidence="1" id="KW-0175">Coiled coil</keyword>
<dbReference type="EMBL" id="JAGFNP010000003">
    <property type="protein sequence ID" value="MBO3732749.1"/>
    <property type="molecule type" value="Genomic_DNA"/>
</dbReference>
<dbReference type="CDD" id="cd07432">
    <property type="entry name" value="PHP_HisPPase"/>
    <property type="match status" value="1"/>
</dbReference>
<dbReference type="InterPro" id="IPR004013">
    <property type="entry name" value="PHP_dom"/>
</dbReference>
<dbReference type="PANTHER" id="PTHR42924">
    <property type="entry name" value="EXONUCLEASE"/>
    <property type="match status" value="1"/>
</dbReference>
<dbReference type="PANTHER" id="PTHR42924:SF3">
    <property type="entry name" value="POLYMERASE_HISTIDINOL PHOSPHATASE N-TERMINAL DOMAIN-CONTAINING PROTEIN"/>
    <property type="match status" value="1"/>
</dbReference>
<dbReference type="SUPFAM" id="SSF52540">
    <property type="entry name" value="P-loop containing nucleoside triphosphate hydrolases"/>
    <property type="match status" value="1"/>
</dbReference>
<dbReference type="InterPro" id="IPR003141">
    <property type="entry name" value="Pol/His_phosphatase_N"/>
</dbReference>
<protein>
    <submittedName>
        <fullName evidence="3">AAA family ATPase</fullName>
    </submittedName>
</protein>
<reference evidence="3 4" key="1">
    <citation type="submission" date="2021-03" db="EMBL/GenBank/DDBJ databases">
        <title>Glycomyces sp. nov., a novel actinomycete isolated from soil.</title>
        <authorList>
            <person name="Yang X."/>
            <person name="Xu X."/>
        </authorList>
    </citation>
    <scope>NUCLEOTIDE SEQUENCE [LARGE SCALE GENOMIC DNA]</scope>
    <source>
        <strain evidence="3 4">NEAU-S30</strain>
    </source>
</reference>
<name>A0ABS3U1U9_9ACTN</name>
<dbReference type="SUPFAM" id="SSF89550">
    <property type="entry name" value="PHP domain-like"/>
    <property type="match status" value="1"/>
</dbReference>
<keyword evidence="4" id="KW-1185">Reference proteome</keyword>
<organism evidence="3 4">
    <name type="scientific">Glycomyces niveus</name>
    <dbReference type="NCBI Taxonomy" id="2820287"/>
    <lineage>
        <taxon>Bacteria</taxon>
        <taxon>Bacillati</taxon>
        <taxon>Actinomycetota</taxon>
        <taxon>Actinomycetes</taxon>
        <taxon>Glycomycetales</taxon>
        <taxon>Glycomycetaceae</taxon>
        <taxon>Glycomyces</taxon>
    </lineage>
</organism>
<dbReference type="Gene3D" id="3.20.20.140">
    <property type="entry name" value="Metal-dependent hydrolases"/>
    <property type="match status" value="1"/>
</dbReference>
<comment type="caution">
    <text evidence="3">The sequence shown here is derived from an EMBL/GenBank/DDBJ whole genome shotgun (WGS) entry which is preliminary data.</text>
</comment>
<feature type="domain" description="Polymerase/histidinol phosphatase N-terminal" evidence="2">
    <location>
        <begin position="21"/>
        <end position="91"/>
    </location>
</feature>
<dbReference type="InterPro" id="IPR016195">
    <property type="entry name" value="Pol/histidinol_Pase-like"/>
</dbReference>
<dbReference type="InterPro" id="IPR052018">
    <property type="entry name" value="PHP_domain"/>
</dbReference>
<feature type="coiled-coil region" evidence="1">
    <location>
        <begin position="575"/>
        <end position="634"/>
    </location>
</feature>
<evidence type="ECO:0000259" key="2">
    <source>
        <dbReference type="SMART" id="SM00481"/>
    </source>
</evidence>
<sequence length="881" mass="95701">MAVSVAAEPIPGTAGAVFWRVDLHVHTPASPDAEHYGASSASEILDAAERVGLNAIAITDHNTAEWCDAMTEAALVRGVIVLPGAEISTSEGHLLGIWEEGTPAAQITAVLHQLGFTPQQLGRTTECSKFGFAEAGAIITDSGGLAIPAHIDKPKGLLGLPVPFRIKEVLRSSGIAAVEVTDLATVSDVQKKIGGKRVLACVRGSDAPSPEETGGHSAVGIGARSTWIKAARPDLRGLQHAFDDPALRVRLDAPEPAVHPAITSVSVTGGFFDGETFEFSEDLNCLLGGTGTGKSLLIEIIRFGLGQQTSRESFPKIREEVDSRLDRALGTNSTVRIDLKIGEAEFTVCRAYSGADSPAPEVESVRGAAKSVDAGLIKLRAFSQSEIIEYAREPVGRMDLVDAALDLTDLDEREEEAAVSLEANGATVVKLCRQIESTENALERLPEVERKLAELTRFFDSGIVEQQQAWSQERLRLGGLTERIGCAAIATIANVEPFDHAVANSENEDLYNRATSAHTALNEAIDQANGAVKRASANAQAELAAIADEWRERNSAFEARLAARLQEYDGGKLGLPALQRQLQELQTIKAELDDTSDRLDTRLRPSLRTAFVERDEITSQIEEIRRERRARRQERIQHLNALMKDEVLIKLEKEAEDKAFGEELVRLGKGSNLRKPTYDLLRKKSDPVRLVRSYLNGDAAAVADATGAPLVDVQKLFDTIKTKGKETELLELQSFELHDHLIVKFRPAGTGQYEEIERLAHGQKCTAILILAMADGTEPLIVDQPEDALHAPWIEEHLVDRLRDLRGARQYILATRSPGLVVSADAEMIITLAAVADKGGLEASGSLERHDLNRLALYHLEGGPVPFQRRHGKLAVSVRQR</sequence>
<gene>
    <name evidence="3" type="ORF">J5V16_07930</name>
</gene>
<accession>A0ABS3U1U9</accession>
<dbReference type="SMART" id="SM00481">
    <property type="entry name" value="POLIIIAc"/>
    <property type="match status" value="1"/>
</dbReference>
<dbReference type="InterPro" id="IPR027417">
    <property type="entry name" value="P-loop_NTPase"/>
</dbReference>
<evidence type="ECO:0000313" key="3">
    <source>
        <dbReference type="EMBL" id="MBO3732749.1"/>
    </source>
</evidence>
<dbReference type="Proteomes" id="UP000681341">
    <property type="component" value="Unassembled WGS sequence"/>
</dbReference>
<proteinExistence type="predicted"/>
<evidence type="ECO:0000313" key="4">
    <source>
        <dbReference type="Proteomes" id="UP000681341"/>
    </source>
</evidence>
<dbReference type="Pfam" id="PF02811">
    <property type="entry name" value="PHP"/>
    <property type="match status" value="1"/>
</dbReference>
<evidence type="ECO:0000256" key="1">
    <source>
        <dbReference type="SAM" id="Coils"/>
    </source>
</evidence>
<dbReference type="Gene3D" id="3.40.50.300">
    <property type="entry name" value="P-loop containing nucleotide triphosphate hydrolases"/>
    <property type="match status" value="2"/>
</dbReference>